<comment type="caution">
    <text evidence="2">The sequence shown here is derived from an EMBL/GenBank/DDBJ whole genome shotgun (WGS) entry which is preliminary data.</text>
</comment>
<feature type="coiled-coil region" evidence="1">
    <location>
        <begin position="176"/>
        <end position="317"/>
    </location>
</feature>
<protein>
    <submittedName>
        <fullName evidence="2">Uncharacterized protein</fullName>
    </submittedName>
</protein>
<name>A0AAD5U0G4_9FUNG</name>
<proteinExistence type="predicted"/>
<keyword evidence="3" id="KW-1185">Reference proteome</keyword>
<keyword evidence="1" id="KW-0175">Coiled coil</keyword>
<sequence length="337" mass="39572">MLANEIVKGENLNNQLEQLKVALESVKKNQASLSLLQNQLVEEKDISQKLKKKLEEIIAKSKAIEQENLLLKSETAALKTERSNFDRKADEFEKNIINLTEENTSYGILIDGFEKEKKTFYTELNELKLKLQESLKTVTELENEIKIKNDKSENDLTREQLESTIRKKSEEYQTNLKREILKLNSKENIIRDLKNENENLIKELNLSQLDFNKILQSKKKLELEIKELNKTIEKQHEKESTIAEGTEKAMNNVKEKDMLHKIKQLEEEVDTTKKTLMVLEIEKKNNEQTIESLKSRLEEEEKNSEELKEKLNSRKNLDYNNSEQKNSIVKVKILFFF</sequence>
<evidence type="ECO:0000313" key="3">
    <source>
        <dbReference type="Proteomes" id="UP001211065"/>
    </source>
</evidence>
<evidence type="ECO:0000256" key="1">
    <source>
        <dbReference type="SAM" id="Coils"/>
    </source>
</evidence>
<gene>
    <name evidence="2" type="ORF">HK099_005931</name>
</gene>
<organism evidence="2 3">
    <name type="scientific">Clydaea vesicula</name>
    <dbReference type="NCBI Taxonomy" id="447962"/>
    <lineage>
        <taxon>Eukaryota</taxon>
        <taxon>Fungi</taxon>
        <taxon>Fungi incertae sedis</taxon>
        <taxon>Chytridiomycota</taxon>
        <taxon>Chytridiomycota incertae sedis</taxon>
        <taxon>Chytridiomycetes</taxon>
        <taxon>Lobulomycetales</taxon>
        <taxon>Lobulomycetaceae</taxon>
        <taxon>Clydaea</taxon>
    </lineage>
</organism>
<feature type="coiled-coil region" evidence="1">
    <location>
        <begin position="2"/>
        <end position="151"/>
    </location>
</feature>
<dbReference type="EMBL" id="JADGJW010000487">
    <property type="protein sequence ID" value="KAJ3216262.1"/>
    <property type="molecule type" value="Genomic_DNA"/>
</dbReference>
<accession>A0AAD5U0G4</accession>
<dbReference type="Proteomes" id="UP001211065">
    <property type="component" value="Unassembled WGS sequence"/>
</dbReference>
<dbReference type="AlphaFoldDB" id="A0AAD5U0G4"/>
<evidence type="ECO:0000313" key="2">
    <source>
        <dbReference type="EMBL" id="KAJ3216262.1"/>
    </source>
</evidence>
<reference evidence="2" key="1">
    <citation type="submission" date="2020-05" db="EMBL/GenBank/DDBJ databases">
        <title>Phylogenomic resolution of chytrid fungi.</title>
        <authorList>
            <person name="Stajich J.E."/>
            <person name="Amses K."/>
            <person name="Simmons R."/>
            <person name="Seto K."/>
            <person name="Myers J."/>
            <person name="Bonds A."/>
            <person name="Quandt C.A."/>
            <person name="Barry K."/>
            <person name="Liu P."/>
            <person name="Grigoriev I."/>
            <person name="Longcore J.E."/>
            <person name="James T.Y."/>
        </authorList>
    </citation>
    <scope>NUCLEOTIDE SEQUENCE</scope>
    <source>
        <strain evidence="2">JEL0476</strain>
    </source>
</reference>